<gene>
    <name evidence="1" type="ORF">RPERSI_LOCUS13775</name>
</gene>
<dbReference type="EMBL" id="CAJVQC010030920">
    <property type="protein sequence ID" value="CAG8747021.1"/>
    <property type="molecule type" value="Genomic_DNA"/>
</dbReference>
<evidence type="ECO:0000313" key="2">
    <source>
        <dbReference type="Proteomes" id="UP000789920"/>
    </source>
</evidence>
<feature type="non-terminal residue" evidence="1">
    <location>
        <position position="146"/>
    </location>
</feature>
<dbReference type="Proteomes" id="UP000789920">
    <property type="component" value="Unassembled WGS sequence"/>
</dbReference>
<evidence type="ECO:0000313" key="1">
    <source>
        <dbReference type="EMBL" id="CAG8747021.1"/>
    </source>
</evidence>
<accession>A0ACA9QIT1</accession>
<name>A0ACA9QIT1_9GLOM</name>
<reference evidence="1" key="1">
    <citation type="submission" date="2021-06" db="EMBL/GenBank/DDBJ databases">
        <authorList>
            <person name="Kallberg Y."/>
            <person name="Tangrot J."/>
            <person name="Rosling A."/>
        </authorList>
    </citation>
    <scope>NUCLEOTIDE SEQUENCE</scope>
    <source>
        <strain evidence="1">MA461A</strain>
    </source>
</reference>
<sequence length="146" mass="16494">MRLVMDAASAASKYRKHQNNDNTSSGGNCPDFAIQSCSGYELFSLEVAGPSHKDQTKFSNDSIKLDRLMQNSLNYIFSKELELGCPAPKKLQIFGASTKKYEITFKKLIRVGKYVILKRMFIAEIPTTIADYSKLRDLIKKMIILC</sequence>
<proteinExistence type="predicted"/>
<comment type="caution">
    <text evidence="1">The sequence shown here is derived from an EMBL/GenBank/DDBJ whole genome shotgun (WGS) entry which is preliminary data.</text>
</comment>
<protein>
    <submittedName>
        <fullName evidence="1">34074_t:CDS:1</fullName>
    </submittedName>
</protein>
<keyword evidence="2" id="KW-1185">Reference proteome</keyword>
<organism evidence="1 2">
    <name type="scientific">Racocetra persica</name>
    <dbReference type="NCBI Taxonomy" id="160502"/>
    <lineage>
        <taxon>Eukaryota</taxon>
        <taxon>Fungi</taxon>
        <taxon>Fungi incertae sedis</taxon>
        <taxon>Mucoromycota</taxon>
        <taxon>Glomeromycotina</taxon>
        <taxon>Glomeromycetes</taxon>
        <taxon>Diversisporales</taxon>
        <taxon>Gigasporaceae</taxon>
        <taxon>Racocetra</taxon>
    </lineage>
</organism>